<dbReference type="InterPro" id="IPR055346">
    <property type="entry name" value="Fe-S_cluster_assembly_SufBD"/>
</dbReference>
<dbReference type="Proteomes" id="UP001454036">
    <property type="component" value="Unassembled WGS sequence"/>
</dbReference>
<gene>
    <name evidence="3" type="ORF">LIER_30224</name>
</gene>
<keyword evidence="4" id="KW-1185">Reference proteome</keyword>
<dbReference type="InterPro" id="IPR037284">
    <property type="entry name" value="SUF_FeS_clus_asmbl_SufBD_sf"/>
</dbReference>
<dbReference type="Pfam" id="PF01458">
    <property type="entry name" value="SUFBD_core"/>
    <property type="match status" value="1"/>
</dbReference>
<dbReference type="SUPFAM" id="SSF101960">
    <property type="entry name" value="Stabilizer of iron transporter SufD"/>
    <property type="match status" value="1"/>
</dbReference>
<dbReference type="AlphaFoldDB" id="A0AAV3RST5"/>
<proteinExistence type="predicted"/>
<dbReference type="PANTHER" id="PTHR43575">
    <property type="entry name" value="PROTEIN ABCI7, CHLOROPLASTIC"/>
    <property type="match status" value="1"/>
</dbReference>
<feature type="domain" description="SUF system FeS cluster assembly SufBD core" evidence="2">
    <location>
        <begin position="11"/>
        <end position="77"/>
    </location>
</feature>
<comment type="caution">
    <text evidence="3">The sequence shown here is derived from an EMBL/GenBank/DDBJ whole genome shotgun (WGS) entry which is preliminary data.</text>
</comment>
<dbReference type="EMBL" id="BAABME010010713">
    <property type="protein sequence ID" value="GAA0181283.1"/>
    <property type="molecule type" value="Genomic_DNA"/>
</dbReference>
<dbReference type="GO" id="GO:0016226">
    <property type="term" value="P:iron-sulfur cluster assembly"/>
    <property type="evidence" value="ECO:0007669"/>
    <property type="project" value="InterPro"/>
</dbReference>
<keyword evidence="1" id="KW-0472">Membrane</keyword>
<keyword evidence="1" id="KW-1133">Transmembrane helix</keyword>
<accession>A0AAV3RST5</accession>
<evidence type="ECO:0000313" key="3">
    <source>
        <dbReference type="EMBL" id="GAA0181283.1"/>
    </source>
</evidence>
<name>A0AAV3RST5_LITER</name>
<dbReference type="InterPro" id="IPR000825">
    <property type="entry name" value="SUF_FeS_clus_asmbl_SufBD_core"/>
</dbReference>
<dbReference type="PANTHER" id="PTHR43575:SF1">
    <property type="entry name" value="PROTEIN ABCI7, CHLOROPLASTIC"/>
    <property type="match status" value="1"/>
</dbReference>
<evidence type="ECO:0000256" key="1">
    <source>
        <dbReference type="SAM" id="Phobius"/>
    </source>
</evidence>
<evidence type="ECO:0000259" key="2">
    <source>
        <dbReference type="Pfam" id="PF01458"/>
    </source>
</evidence>
<feature type="transmembrane region" description="Helical" evidence="1">
    <location>
        <begin position="111"/>
        <end position="129"/>
    </location>
</feature>
<keyword evidence="1" id="KW-0812">Transmembrane</keyword>
<organism evidence="3 4">
    <name type="scientific">Lithospermum erythrorhizon</name>
    <name type="common">Purple gromwell</name>
    <name type="synonym">Lithospermum officinale var. erythrorhizon</name>
    <dbReference type="NCBI Taxonomy" id="34254"/>
    <lineage>
        <taxon>Eukaryota</taxon>
        <taxon>Viridiplantae</taxon>
        <taxon>Streptophyta</taxon>
        <taxon>Embryophyta</taxon>
        <taxon>Tracheophyta</taxon>
        <taxon>Spermatophyta</taxon>
        <taxon>Magnoliopsida</taxon>
        <taxon>eudicotyledons</taxon>
        <taxon>Gunneridae</taxon>
        <taxon>Pentapetalae</taxon>
        <taxon>asterids</taxon>
        <taxon>lamiids</taxon>
        <taxon>Boraginales</taxon>
        <taxon>Boraginaceae</taxon>
        <taxon>Boraginoideae</taxon>
        <taxon>Lithospermeae</taxon>
        <taxon>Lithospermum</taxon>
    </lineage>
</organism>
<evidence type="ECO:0000313" key="4">
    <source>
        <dbReference type="Proteomes" id="UP001454036"/>
    </source>
</evidence>
<sequence length="137" mass="15780">MFSDYKFPCRYAQQTDAGQLTRSVLLEPRATINVKPKQLMWCSHGAAISDLEESQLFYFQARSIDIETARKALIFSFATEVVERISDSSTTKKVEAHIRELLDPVPSSKSLLVMYIYITSILTNLLIYWNNNCDQYK</sequence>
<protein>
    <recommendedName>
        <fullName evidence="2">SUF system FeS cluster assembly SufBD core domain-containing protein</fullName>
    </recommendedName>
</protein>
<reference evidence="3 4" key="1">
    <citation type="submission" date="2024-01" db="EMBL/GenBank/DDBJ databases">
        <title>The complete chloroplast genome sequence of Lithospermum erythrorhizon: insights into the phylogenetic relationship among Boraginaceae species and the maternal lineages of purple gromwells.</title>
        <authorList>
            <person name="Okada T."/>
            <person name="Watanabe K."/>
        </authorList>
    </citation>
    <scope>NUCLEOTIDE SEQUENCE [LARGE SCALE GENOMIC DNA]</scope>
</reference>